<dbReference type="STRING" id="4577.A0A1D6EBE2"/>
<feature type="region of interest" description="Disordered" evidence="1">
    <location>
        <begin position="153"/>
        <end position="195"/>
    </location>
</feature>
<evidence type="ECO:0000313" key="2">
    <source>
        <dbReference type="EMBL" id="ONM17660.1"/>
    </source>
</evidence>
<protein>
    <submittedName>
        <fullName evidence="2">Uncharacterized protein</fullName>
    </submittedName>
</protein>
<sequence length="195" mass="21265">MSEAPKDSMEVDLVQKTEKVKVTGELSSEEVETARQTSQVEAADNTFVSEVDRLEKAGNIDAELIVHVNQIGEGAEVASVSEESSQQVGDIEQAYTQKEASVSDLPTEIETLHSDAIIKELPRKAPDNMQTDIATAPKQSHNPGDNVVFEAVTEVPSTAQDHSEDDVRDEVPEEHTVSPVLQSQTPGEKLVRSRF</sequence>
<name>A0A1D6EBE2_MAIZE</name>
<evidence type="ECO:0000256" key="1">
    <source>
        <dbReference type="SAM" id="MobiDB-lite"/>
    </source>
</evidence>
<organism evidence="2">
    <name type="scientific">Zea mays</name>
    <name type="common">Maize</name>
    <dbReference type="NCBI Taxonomy" id="4577"/>
    <lineage>
        <taxon>Eukaryota</taxon>
        <taxon>Viridiplantae</taxon>
        <taxon>Streptophyta</taxon>
        <taxon>Embryophyta</taxon>
        <taxon>Tracheophyta</taxon>
        <taxon>Spermatophyta</taxon>
        <taxon>Magnoliopsida</taxon>
        <taxon>Liliopsida</taxon>
        <taxon>Poales</taxon>
        <taxon>Poaceae</taxon>
        <taxon>PACMAD clade</taxon>
        <taxon>Panicoideae</taxon>
        <taxon>Andropogonodae</taxon>
        <taxon>Andropogoneae</taxon>
        <taxon>Tripsacinae</taxon>
        <taxon>Zea</taxon>
    </lineage>
</organism>
<dbReference type="AlphaFoldDB" id="A0A1D6EBE2"/>
<dbReference type="InParanoid" id="A0A1D6EBE2"/>
<dbReference type="ExpressionAtlas" id="A0A1D6EBE2">
    <property type="expression patterns" value="baseline"/>
</dbReference>
<accession>A0A1D6EBE2</accession>
<dbReference type="EMBL" id="CM007648">
    <property type="protein sequence ID" value="ONM17660.1"/>
    <property type="molecule type" value="Genomic_DNA"/>
</dbReference>
<gene>
    <name evidence="2" type="ORF">ZEAMMB73_Zm00001d003747</name>
</gene>
<reference evidence="2" key="1">
    <citation type="submission" date="2015-12" db="EMBL/GenBank/DDBJ databases">
        <title>Update maize B73 reference genome by single molecule sequencing technologies.</title>
        <authorList>
            <consortium name="Maize Genome Sequencing Project"/>
            <person name="Ware D."/>
        </authorList>
    </citation>
    <scope>NUCLEOTIDE SEQUENCE [LARGE SCALE GENOMIC DNA]</scope>
    <source>
        <tissue evidence="2">Seedling</tissue>
    </source>
</reference>
<proteinExistence type="predicted"/>